<dbReference type="InterPro" id="IPR004538">
    <property type="entry name" value="Hemolysin_A/TlyA"/>
</dbReference>
<dbReference type="AlphaFoldDB" id="G7GXN2"/>
<dbReference type="SMART" id="SM00363">
    <property type="entry name" value="S4"/>
    <property type="match status" value="1"/>
</dbReference>
<dbReference type="Pfam" id="PF01728">
    <property type="entry name" value="FtsJ"/>
    <property type="match status" value="1"/>
</dbReference>
<dbReference type="SUPFAM" id="SSF53335">
    <property type="entry name" value="S-adenosyl-L-methionine-dependent methyltransferases"/>
    <property type="match status" value="1"/>
</dbReference>
<evidence type="ECO:0000313" key="5">
    <source>
        <dbReference type="EMBL" id="GAB08357.1"/>
    </source>
</evidence>
<feature type="domain" description="RNA-binding S4" evidence="4">
    <location>
        <begin position="5"/>
        <end position="70"/>
    </location>
</feature>
<evidence type="ECO:0000256" key="3">
    <source>
        <dbReference type="PROSITE-ProRule" id="PRU00182"/>
    </source>
</evidence>
<dbReference type="RefSeq" id="WP_007320437.1">
    <property type="nucleotide sequence ID" value="NZ_BAEE01000009.1"/>
</dbReference>
<proteinExistence type="inferred from homology"/>
<dbReference type="OrthoDB" id="9784736at2"/>
<protein>
    <submittedName>
        <fullName evidence="5">Hemolysin</fullName>
    </submittedName>
</protein>
<dbReference type="CDD" id="cd00165">
    <property type="entry name" value="S4"/>
    <property type="match status" value="1"/>
</dbReference>
<dbReference type="InterPro" id="IPR002942">
    <property type="entry name" value="S4_RNA-bd"/>
</dbReference>
<dbReference type="SUPFAM" id="SSF55174">
    <property type="entry name" value="Alpha-L RNA-binding motif"/>
    <property type="match status" value="1"/>
</dbReference>
<dbReference type="STRING" id="1073574.GOARA_009_00040"/>
<dbReference type="InterPro" id="IPR002877">
    <property type="entry name" value="RNA_MeTrfase_FtsJ_dom"/>
</dbReference>
<dbReference type="PIRSF" id="PIRSF005578">
    <property type="entry name" value="TlyA"/>
    <property type="match status" value="1"/>
</dbReference>
<dbReference type="PROSITE" id="PS50889">
    <property type="entry name" value="S4"/>
    <property type="match status" value="1"/>
</dbReference>
<dbReference type="GO" id="GO:0003723">
    <property type="term" value="F:RNA binding"/>
    <property type="evidence" value="ECO:0007669"/>
    <property type="project" value="UniProtKB-KW"/>
</dbReference>
<dbReference type="CDD" id="cd02440">
    <property type="entry name" value="AdoMet_MTases"/>
    <property type="match status" value="1"/>
</dbReference>
<sequence>MAPRTRLDAELVRRGLARSREHASALIAGGEVLVNGTPATKPATNVAKDTPIVVKAPVEQWASRGAHKLIGALDAFEPGGLTVAGRRCLDAGASTGGFTDVLLARGAAEVLAVDVGYGQLVWRLRSDERVHVFDRTNVRSLTPEVIGGPADLTVSDLSFISLRLVLSALAACTKTGGDIVPMIKPQFEVGKDRVGAGGVVRDPRLRKEAVFAVAIWAAALGLRIRDAGASPLPGPSGNVEYFLWLTRDCDDEELAARTGRLPTDLSAPTDTLVVNDSEFDREAVTALIDRVVDEGPQ</sequence>
<dbReference type="InterPro" id="IPR029063">
    <property type="entry name" value="SAM-dependent_MTases_sf"/>
</dbReference>
<gene>
    <name evidence="5" type="primary">tlyA</name>
    <name evidence="5" type="ORF">GOARA_009_00040</name>
</gene>
<evidence type="ECO:0000256" key="2">
    <source>
        <dbReference type="ARBA" id="ARBA00029460"/>
    </source>
</evidence>
<organism evidence="5 6">
    <name type="scientific">Gordonia araii NBRC 100433</name>
    <dbReference type="NCBI Taxonomy" id="1073574"/>
    <lineage>
        <taxon>Bacteria</taxon>
        <taxon>Bacillati</taxon>
        <taxon>Actinomycetota</taxon>
        <taxon>Actinomycetes</taxon>
        <taxon>Mycobacteriales</taxon>
        <taxon>Gordoniaceae</taxon>
        <taxon>Gordonia</taxon>
    </lineage>
</organism>
<dbReference type="Proteomes" id="UP000035088">
    <property type="component" value="Unassembled WGS sequence"/>
</dbReference>
<evidence type="ECO:0000256" key="1">
    <source>
        <dbReference type="ARBA" id="ARBA00022884"/>
    </source>
</evidence>
<dbReference type="PANTHER" id="PTHR32319">
    <property type="entry name" value="BACTERIAL HEMOLYSIN-LIKE PROTEIN"/>
    <property type="match status" value="1"/>
</dbReference>
<dbReference type="GO" id="GO:0008168">
    <property type="term" value="F:methyltransferase activity"/>
    <property type="evidence" value="ECO:0007669"/>
    <property type="project" value="InterPro"/>
</dbReference>
<comment type="similarity">
    <text evidence="2">Belongs to the TlyA family.</text>
</comment>
<dbReference type="PANTHER" id="PTHR32319:SF0">
    <property type="entry name" value="BACTERIAL HEMOLYSIN-LIKE PROTEIN"/>
    <property type="match status" value="1"/>
</dbReference>
<name>G7GXN2_9ACTN</name>
<dbReference type="Gene3D" id="3.10.290.10">
    <property type="entry name" value="RNA-binding S4 domain"/>
    <property type="match status" value="1"/>
</dbReference>
<comment type="caution">
    <text evidence="5">The sequence shown here is derived from an EMBL/GenBank/DDBJ whole genome shotgun (WGS) entry which is preliminary data.</text>
</comment>
<dbReference type="EMBL" id="BAEE01000009">
    <property type="protein sequence ID" value="GAB08357.1"/>
    <property type="molecule type" value="Genomic_DNA"/>
</dbReference>
<keyword evidence="1 3" id="KW-0694">RNA-binding</keyword>
<evidence type="ECO:0000313" key="6">
    <source>
        <dbReference type="Proteomes" id="UP000035088"/>
    </source>
</evidence>
<reference evidence="5 6" key="1">
    <citation type="submission" date="2011-11" db="EMBL/GenBank/DDBJ databases">
        <title>Whole genome shotgun sequence of Gordonia araii NBRC 100433.</title>
        <authorList>
            <person name="Yoshida Y."/>
            <person name="Hosoyama A."/>
            <person name="Tsuchikane K."/>
            <person name="Katsumata H."/>
            <person name="Yamazaki S."/>
            <person name="Fujita N."/>
        </authorList>
    </citation>
    <scope>NUCLEOTIDE SEQUENCE [LARGE SCALE GENOMIC DNA]</scope>
    <source>
        <strain evidence="5 6">NBRC 100433</strain>
    </source>
</reference>
<keyword evidence="6" id="KW-1185">Reference proteome</keyword>
<dbReference type="InterPro" id="IPR036986">
    <property type="entry name" value="S4_RNA-bd_sf"/>
</dbReference>
<dbReference type="Gene3D" id="3.40.50.150">
    <property type="entry name" value="Vaccinia Virus protein VP39"/>
    <property type="match status" value="1"/>
</dbReference>
<dbReference type="InterPro" id="IPR047048">
    <property type="entry name" value="TlyA"/>
</dbReference>
<dbReference type="GO" id="GO:0032259">
    <property type="term" value="P:methylation"/>
    <property type="evidence" value="ECO:0007669"/>
    <property type="project" value="InterPro"/>
</dbReference>
<accession>G7GXN2</accession>
<dbReference type="Pfam" id="PF01479">
    <property type="entry name" value="S4"/>
    <property type="match status" value="1"/>
</dbReference>
<dbReference type="NCBIfam" id="TIGR00478">
    <property type="entry name" value="tly"/>
    <property type="match status" value="1"/>
</dbReference>
<evidence type="ECO:0000259" key="4">
    <source>
        <dbReference type="SMART" id="SM00363"/>
    </source>
</evidence>